<dbReference type="PROSITE" id="PS51257">
    <property type="entry name" value="PROKAR_LIPOPROTEIN"/>
    <property type="match status" value="1"/>
</dbReference>
<evidence type="ECO:0000256" key="5">
    <source>
        <dbReference type="RuleBase" id="RU366062"/>
    </source>
</evidence>
<dbReference type="FunFam" id="3.90.700.10:FF:000007">
    <property type="entry name" value="NADH-dependent fumarate reductase"/>
    <property type="match status" value="1"/>
</dbReference>
<keyword evidence="3 5" id="KW-0274">FAD</keyword>
<feature type="chain" id="PRO_5039743271" evidence="5">
    <location>
        <begin position="21"/>
        <end position="483"/>
    </location>
</feature>
<dbReference type="PANTHER" id="PTHR43400">
    <property type="entry name" value="FUMARATE REDUCTASE"/>
    <property type="match status" value="1"/>
</dbReference>
<comment type="similarity">
    <text evidence="5">Belongs to the FAD-dependent oxidoreductase 2 family. FRD/SDH subfamily.</text>
</comment>
<evidence type="ECO:0000313" key="7">
    <source>
        <dbReference type="EMBL" id="OWZ84069.1"/>
    </source>
</evidence>
<keyword evidence="2 5" id="KW-0285">Flavoprotein</keyword>
<accession>A0A226C0U4</accession>
<dbReference type="Gene3D" id="3.90.700.10">
    <property type="entry name" value="Succinate dehydrogenase/fumarate reductase flavoprotein, catalytic domain"/>
    <property type="match status" value="1"/>
</dbReference>
<reference evidence="7 8" key="1">
    <citation type="submission" date="2017-06" db="EMBL/GenBank/DDBJ databases">
        <title>Draft Genome Sequence of Natranaerobius trueperi halophilic, alkalithermophilic bacteria from soda lakes.</title>
        <authorList>
            <person name="Zhao B."/>
        </authorList>
    </citation>
    <scope>NUCLEOTIDE SEQUENCE [LARGE SCALE GENOMIC DNA]</scope>
    <source>
        <strain evidence="7 8">DSM 18760</strain>
    </source>
</reference>
<dbReference type="InterPro" id="IPR010960">
    <property type="entry name" value="Flavocytochrome_c"/>
</dbReference>
<dbReference type="GO" id="GO:0010181">
    <property type="term" value="F:FMN binding"/>
    <property type="evidence" value="ECO:0007669"/>
    <property type="project" value="InterPro"/>
</dbReference>
<feature type="domain" description="FAD-dependent oxidoreductase 2 FAD-binding" evidence="6">
    <location>
        <begin position="43"/>
        <end position="463"/>
    </location>
</feature>
<protein>
    <submittedName>
        <fullName evidence="7">Flavocytochrome c</fullName>
        <ecNumber evidence="7">1.3.1.6</ecNumber>
    </submittedName>
</protein>
<dbReference type="Gene3D" id="3.50.50.60">
    <property type="entry name" value="FAD/NAD(P)-binding domain"/>
    <property type="match status" value="1"/>
</dbReference>
<dbReference type="GO" id="GO:0033765">
    <property type="term" value="F:steroid dehydrogenase activity, acting on the CH-CH group of donors"/>
    <property type="evidence" value="ECO:0007669"/>
    <property type="project" value="UniProtKB-ARBA"/>
</dbReference>
<evidence type="ECO:0000313" key="8">
    <source>
        <dbReference type="Proteomes" id="UP000214588"/>
    </source>
</evidence>
<keyword evidence="5" id="KW-0732">Signal</keyword>
<comment type="caution">
    <text evidence="7">The sequence shown here is derived from an EMBL/GenBank/DDBJ whole genome shotgun (WGS) entry which is preliminary data.</text>
</comment>
<evidence type="ECO:0000256" key="3">
    <source>
        <dbReference type="ARBA" id="ARBA00022827"/>
    </source>
</evidence>
<comment type="cofactor">
    <cofactor evidence="1">
        <name>FAD</name>
        <dbReference type="ChEBI" id="CHEBI:57692"/>
    </cofactor>
</comment>
<dbReference type="InterPro" id="IPR003953">
    <property type="entry name" value="FAD-dep_OxRdtase_2_FAD-bd"/>
</dbReference>
<feature type="signal peptide" evidence="5">
    <location>
        <begin position="1"/>
        <end position="20"/>
    </location>
</feature>
<dbReference type="Proteomes" id="UP000214588">
    <property type="component" value="Unassembled WGS sequence"/>
</dbReference>
<dbReference type="NCBIfam" id="TIGR01813">
    <property type="entry name" value="flavo_cyto_c"/>
    <property type="match status" value="1"/>
</dbReference>
<proteinExistence type="inferred from homology"/>
<dbReference type="OrthoDB" id="9806724at2"/>
<evidence type="ECO:0000256" key="1">
    <source>
        <dbReference type="ARBA" id="ARBA00001974"/>
    </source>
</evidence>
<dbReference type="InterPro" id="IPR036188">
    <property type="entry name" value="FAD/NAD-bd_sf"/>
</dbReference>
<dbReference type="EMBL" id="NIQC01000008">
    <property type="protein sequence ID" value="OWZ84069.1"/>
    <property type="molecule type" value="Genomic_DNA"/>
</dbReference>
<dbReference type="SUPFAM" id="SSF51905">
    <property type="entry name" value="FAD/NAD(P)-binding domain"/>
    <property type="match status" value="1"/>
</dbReference>
<dbReference type="RefSeq" id="WP_089023201.1">
    <property type="nucleotide sequence ID" value="NZ_NIQC01000008.1"/>
</dbReference>
<evidence type="ECO:0000259" key="6">
    <source>
        <dbReference type="Pfam" id="PF00890"/>
    </source>
</evidence>
<sequence>MWKKLSYLALAGLMTFSFTACEPEQDQEEPGGEETEQTDKQYDIAVIGGGGAGLAAATSAAEEGADVVVVEKRPMLGGNTLWATGGLNAAETLYQEEEGTEDNVETFYEDTMEGGDHENISELVEILTEESADSVVWLEDYGADLSDVGTLGGHSNPRTHRPAGGEPVGPEVVNTLEYAAEKQGVDFLLNTKGVEILTEEDDVSGVHVEEEEKAYDINSEKVIVATGGFGANEDMITEYAPELEGFATTNHQGATGTGIEIAQEVGADVIDMEMIQIHPTVEVESGRLITEAVRGNGAVLLNKAGDRFIDELDTREVVSEAILEQKGQSAFLFFDDSLRDSLGAIEDYVDQGMVTEGDNIEELAEKLDFPADSIEETVDTYNSYVDKGKDEDFGREDMNMTLEDDPYYAIEITPATHHTMGGLHIDTEARVLDEDGEPISGLFAAGECTGGIHGTNRLGGNALTDITVFGRIAGETAASELNN</sequence>
<dbReference type="Pfam" id="PF00890">
    <property type="entry name" value="FAD_binding_2"/>
    <property type="match status" value="1"/>
</dbReference>
<organism evidence="7 8">
    <name type="scientific">Natranaerobius trueperi</name>
    <dbReference type="NCBI Taxonomy" id="759412"/>
    <lineage>
        <taxon>Bacteria</taxon>
        <taxon>Bacillati</taxon>
        <taxon>Bacillota</taxon>
        <taxon>Clostridia</taxon>
        <taxon>Natranaerobiales</taxon>
        <taxon>Natranaerobiaceae</taxon>
        <taxon>Natranaerobius</taxon>
    </lineage>
</organism>
<dbReference type="InterPro" id="IPR027477">
    <property type="entry name" value="Succ_DH/fumarate_Rdtase_cat_sf"/>
</dbReference>
<dbReference type="InterPro" id="IPR050315">
    <property type="entry name" value="FAD-oxidoreductase_2"/>
</dbReference>
<keyword evidence="8" id="KW-1185">Reference proteome</keyword>
<name>A0A226C0U4_9FIRM</name>
<dbReference type="GO" id="GO:0016156">
    <property type="term" value="F:fumarate reductase (NADH) activity"/>
    <property type="evidence" value="ECO:0007669"/>
    <property type="project" value="UniProtKB-EC"/>
</dbReference>
<keyword evidence="4 5" id="KW-0560">Oxidoreductase</keyword>
<dbReference type="PANTHER" id="PTHR43400:SF7">
    <property type="entry name" value="FAD-DEPENDENT OXIDOREDUCTASE 2 FAD BINDING DOMAIN-CONTAINING PROTEIN"/>
    <property type="match status" value="1"/>
</dbReference>
<evidence type="ECO:0000256" key="4">
    <source>
        <dbReference type="ARBA" id="ARBA00023002"/>
    </source>
</evidence>
<dbReference type="EC" id="1.3.1.6" evidence="7"/>
<dbReference type="AlphaFoldDB" id="A0A226C0U4"/>
<gene>
    <name evidence="7" type="ORF">CDO51_04960</name>
</gene>
<evidence type="ECO:0000256" key="2">
    <source>
        <dbReference type="ARBA" id="ARBA00022630"/>
    </source>
</evidence>
<dbReference type="SUPFAM" id="SSF56425">
    <property type="entry name" value="Succinate dehydrogenase/fumarate reductase flavoprotein, catalytic domain"/>
    <property type="match status" value="1"/>
</dbReference>